<dbReference type="PANTHER" id="PTHR46018">
    <property type="entry name" value="ZINC PHOSPHODIESTERASE ELAC PROTEIN 1"/>
    <property type="match status" value="1"/>
</dbReference>
<evidence type="ECO:0000259" key="1">
    <source>
        <dbReference type="SMART" id="SM00849"/>
    </source>
</evidence>
<feature type="domain" description="Metallo-beta-lactamase" evidence="1">
    <location>
        <begin position="18"/>
        <end position="209"/>
    </location>
</feature>
<accession>A0A6L5XBR0</accession>
<protein>
    <submittedName>
        <fullName evidence="2">MBL fold metallo-hydrolase</fullName>
    </submittedName>
</protein>
<name>A0A6L5XBR0_9BACT</name>
<dbReference type="InterPro" id="IPR036866">
    <property type="entry name" value="RibonucZ/Hydroxyglut_hydro"/>
</dbReference>
<proteinExistence type="predicted"/>
<dbReference type="Proteomes" id="UP000483362">
    <property type="component" value="Unassembled WGS sequence"/>
</dbReference>
<reference evidence="2 3" key="1">
    <citation type="submission" date="2019-08" db="EMBL/GenBank/DDBJ databases">
        <title>In-depth cultivation of the pig gut microbiome towards novel bacterial diversity and tailored functional studies.</title>
        <authorList>
            <person name="Wylensek D."/>
            <person name="Hitch T.C.A."/>
            <person name="Clavel T."/>
        </authorList>
    </citation>
    <scope>NUCLEOTIDE SEQUENCE [LARGE SCALE GENOMIC DNA]</scope>
    <source>
        <strain evidence="2 3">Oil-RF-744-WCA-WT-10</strain>
    </source>
</reference>
<comment type="caution">
    <text evidence="2">The sequence shown here is derived from an EMBL/GenBank/DDBJ whole genome shotgun (WGS) entry which is preliminary data.</text>
</comment>
<dbReference type="Pfam" id="PF23023">
    <property type="entry name" value="Anti-Pycsar_Apyc1"/>
    <property type="match status" value="1"/>
</dbReference>
<dbReference type="RefSeq" id="WP_154327524.1">
    <property type="nucleotide sequence ID" value="NZ_CP045696.1"/>
</dbReference>
<dbReference type="GO" id="GO:0042781">
    <property type="term" value="F:3'-tRNA processing endoribonuclease activity"/>
    <property type="evidence" value="ECO:0007669"/>
    <property type="project" value="TreeGrafter"/>
</dbReference>
<dbReference type="Gene3D" id="3.60.15.10">
    <property type="entry name" value="Ribonuclease Z/Hydroxyacylglutathione hydrolase-like"/>
    <property type="match status" value="1"/>
</dbReference>
<organism evidence="2 3">
    <name type="scientific">Sodaliphilus pleomorphus</name>
    <dbReference type="NCBI Taxonomy" id="2606626"/>
    <lineage>
        <taxon>Bacteria</taxon>
        <taxon>Pseudomonadati</taxon>
        <taxon>Bacteroidota</taxon>
        <taxon>Bacteroidia</taxon>
        <taxon>Bacteroidales</taxon>
        <taxon>Muribaculaceae</taxon>
        <taxon>Sodaliphilus</taxon>
    </lineage>
</organism>
<gene>
    <name evidence="2" type="ORF">FYJ29_04765</name>
</gene>
<evidence type="ECO:0000313" key="2">
    <source>
        <dbReference type="EMBL" id="MSS17077.1"/>
    </source>
</evidence>
<keyword evidence="3" id="KW-1185">Reference proteome</keyword>
<dbReference type="SMART" id="SM00849">
    <property type="entry name" value="Lactamase_B"/>
    <property type="match status" value="1"/>
</dbReference>
<dbReference type="PANTHER" id="PTHR46018:SF2">
    <property type="entry name" value="ZINC PHOSPHODIESTERASE ELAC PROTEIN 1"/>
    <property type="match status" value="1"/>
</dbReference>
<dbReference type="SUPFAM" id="SSF56281">
    <property type="entry name" value="Metallo-hydrolase/oxidoreductase"/>
    <property type="match status" value="1"/>
</dbReference>
<evidence type="ECO:0000313" key="3">
    <source>
        <dbReference type="Proteomes" id="UP000483362"/>
    </source>
</evidence>
<dbReference type="AlphaFoldDB" id="A0A6L5XBR0"/>
<dbReference type="EMBL" id="VULT01000005">
    <property type="protein sequence ID" value="MSS17077.1"/>
    <property type="molecule type" value="Genomic_DNA"/>
</dbReference>
<keyword evidence="2" id="KW-0378">Hydrolase</keyword>
<sequence>MEQLIMLGTGNAMSTRCYNTCFYLSTPAGGMMVDAGGGNGIFRQLHRAHIAFEQIHHLFVTHCHTDHILGVIWLIRKISPLLHRGFYHGTFTIYCHNEVKDALLTMCRIVLPAKIFKAVGEDIIIKEVTDGQQCQVDDMQVTFFDIGSTKMKQFGCDALLPSGKHVVCLGDEPYNARNASYARGADWLLCEAFCLYKDRAAFRPYEKHHSTALDAGRLAQELGVHNLLLYHTEDTHLATRKQDYTAEAASVYSGKVWVPCDLEVIDL</sequence>
<dbReference type="InterPro" id="IPR001279">
    <property type="entry name" value="Metallo-B-lactamas"/>
</dbReference>